<dbReference type="Ensembl" id="ENSMUST00000211462.2">
    <property type="protein sequence ID" value="ENSMUSP00000147955.2"/>
    <property type="gene ID" value="ENSMUSG00000031711.8"/>
</dbReference>
<dbReference type="GO" id="GO:0005730">
    <property type="term" value="C:nucleolus"/>
    <property type="evidence" value="ECO:0007669"/>
    <property type="project" value="UniProtKB-SubCell"/>
</dbReference>
<keyword evidence="5" id="KW-0677">Repeat</keyword>
<reference evidence="11" key="3">
    <citation type="submission" date="2025-08" db="UniProtKB">
        <authorList>
            <consortium name="Ensembl"/>
        </authorList>
    </citation>
    <scope>IDENTIFICATION</scope>
    <source>
        <strain evidence="11">C57BL/6J</strain>
    </source>
</reference>
<keyword evidence="6" id="KW-0863">Zinc-finger</keyword>
<dbReference type="PANTHER" id="PTHR13214:SF1">
    <property type="entry name" value="ZINC FINGER PROTEIN 330"/>
    <property type="match status" value="1"/>
</dbReference>
<keyword evidence="4" id="KW-0479">Metal-binding</keyword>
<protein>
    <recommendedName>
        <fullName evidence="3">Zinc finger protein 330</fullName>
    </recommendedName>
    <alternativeName>
        <fullName evidence="9">Nucleolar autoantigen 36</fullName>
    </alternativeName>
</protein>
<organism evidence="11 13">
    <name type="scientific">Mus musculus</name>
    <name type="common">Mouse</name>
    <dbReference type="NCBI Taxonomy" id="10090"/>
    <lineage>
        <taxon>Eukaryota</taxon>
        <taxon>Metazoa</taxon>
        <taxon>Chordata</taxon>
        <taxon>Craniata</taxon>
        <taxon>Vertebrata</taxon>
        <taxon>Euteleostomi</taxon>
        <taxon>Mammalia</taxon>
        <taxon>Eutheria</taxon>
        <taxon>Euarchontoglires</taxon>
        <taxon>Glires</taxon>
        <taxon>Rodentia</taxon>
        <taxon>Myomorpha</taxon>
        <taxon>Muroidea</taxon>
        <taxon>Muridae</taxon>
        <taxon>Murinae</taxon>
        <taxon>Mus</taxon>
        <taxon>Mus</taxon>
    </lineage>
</organism>
<dbReference type="Antibodypedia" id="2840">
    <property type="antibodies" value="38 antibodies from 14 providers"/>
</dbReference>
<reference evidence="11 13" key="1">
    <citation type="journal article" date="2009" name="PLoS Biol.">
        <title>Lineage-specific biology revealed by a finished genome assembly of the mouse.</title>
        <authorList>
            <consortium name="Mouse Genome Sequencing Consortium"/>
            <person name="Church D.M."/>
            <person name="Goodstadt L."/>
            <person name="Hillier L.W."/>
            <person name="Zody M.C."/>
            <person name="Goldstein S."/>
            <person name="She X."/>
            <person name="Bult C.J."/>
            <person name="Agarwala R."/>
            <person name="Cherry J.L."/>
            <person name="DiCuccio M."/>
            <person name="Hlavina W."/>
            <person name="Kapustin Y."/>
            <person name="Meric P."/>
            <person name="Maglott D."/>
            <person name="Birtle Z."/>
            <person name="Marques A.C."/>
            <person name="Graves T."/>
            <person name="Zhou S."/>
            <person name="Teague B."/>
            <person name="Potamousis K."/>
            <person name="Churas C."/>
            <person name="Place M."/>
            <person name="Herschleb J."/>
            <person name="Runnheim R."/>
            <person name="Forrest D."/>
            <person name="Amos-Landgraf J."/>
            <person name="Schwartz D.C."/>
            <person name="Cheng Z."/>
            <person name="Lindblad-Toh K."/>
            <person name="Eichler E.E."/>
            <person name="Ponting C.P."/>
        </authorList>
    </citation>
    <scope>NUCLEOTIDE SEQUENCE [LARGE SCALE GENOMIC DNA]</scope>
    <source>
        <strain evidence="11 13">C57BL/6J</strain>
    </source>
</reference>
<dbReference type="VEuPathDB" id="HostDB:ENSMUSG00000031711"/>
<feature type="region of interest" description="Disordered" evidence="10">
    <location>
        <begin position="1"/>
        <end position="45"/>
    </location>
</feature>
<evidence type="ECO:0000313" key="12">
    <source>
        <dbReference type="MGI" id="MGI:1353574"/>
    </source>
</evidence>
<comment type="similarity">
    <text evidence="2">Belongs to the NOA36 family.</text>
</comment>
<reference evidence="11" key="4">
    <citation type="submission" date="2025-09" db="UniProtKB">
        <authorList>
            <consortium name="Ensembl"/>
        </authorList>
    </citation>
    <scope>IDENTIFICATION</scope>
    <source>
        <strain evidence="11">C57BL/6J</strain>
    </source>
</reference>
<dbReference type="ExpressionAtlas" id="A0A1B0GSJ0">
    <property type="expression patterns" value="baseline and differential"/>
</dbReference>
<gene>
    <name evidence="11 12" type="primary">Zfp330</name>
</gene>
<keyword evidence="13" id="KW-1185">Reference proteome</keyword>
<proteinExistence type="inferred from homology"/>
<accession>A0A1B0GSJ0</accession>
<evidence type="ECO:0000256" key="3">
    <source>
        <dbReference type="ARBA" id="ARBA00015408"/>
    </source>
</evidence>
<dbReference type="MGI" id="MGI:1353574">
    <property type="gene designation" value="Zfp330"/>
</dbReference>
<dbReference type="InterPro" id="IPR010531">
    <property type="entry name" value="NOA36"/>
</dbReference>
<dbReference type="OrthoDB" id="10258894at2759"/>
<evidence type="ECO:0000256" key="5">
    <source>
        <dbReference type="ARBA" id="ARBA00022737"/>
    </source>
</evidence>
<keyword evidence="7" id="KW-0862">Zinc</keyword>
<dbReference type="AlphaFoldDB" id="A0A1B0GSJ0"/>
<evidence type="ECO:0000256" key="6">
    <source>
        <dbReference type="ARBA" id="ARBA00022771"/>
    </source>
</evidence>
<name>A0A1B0GSJ0_MOUSE</name>
<dbReference type="Bgee" id="ENSMUSG00000031711">
    <property type="expression patterns" value="Expressed in epiblast (generic) and 66 other cell types or tissues"/>
</dbReference>
<reference evidence="11 13" key="2">
    <citation type="journal article" date="2011" name="PLoS Biol.">
        <title>Modernizing reference genome assemblies.</title>
        <authorList>
            <person name="Church D.M."/>
            <person name="Schneider V.A."/>
            <person name="Graves T."/>
            <person name="Auger K."/>
            <person name="Cunningham F."/>
            <person name="Bouk N."/>
            <person name="Chen H.C."/>
            <person name="Agarwala R."/>
            <person name="McLaren W.M."/>
            <person name="Ritchie G.R."/>
            <person name="Albracht D."/>
            <person name="Kremitzki M."/>
            <person name="Rock S."/>
            <person name="Kotkiewicz H."/>
            <person name="Kremitzki C."/>
            <person name="Wollam A."/>
            <person name="Trani L."/>
            <person name="Fulton L."/>
            <person name="Fulton R."/>
            <person name="Matthews L."/>
            <person name="Whitehead S."/>
            <person name="Chow W."/>
            <person name="Torrance J."/>
            <person name="Dunn M."/>
            <person name="Harden G."/>
            <person name="Threadgold G."/>
            <person name="Wood J."/>
            <person name="Collins J."/>
            <person name="Heath P."/>
            <person name="Griffiths G."/>
            <person name="Pelan S."/>
            <person name="Grafham D."/>
            <person name="Eichler E.E."/>
            <person name="Weinstock G."/>
            <person name="Mardis E.R."/>
            <person name="Wilson R.K."/>
            <person name="Howe K."/>
            <person name="Flicek P."/>
            <person name="Hubbard T."/>
        </authorList>
    </citation>
    <scope>NUCLEOTIDE SEQUENCE [LARGE SCALE GENOMIC DNA]</scope>
    <source>
        <strain evidence="11 13">C57BL/6J</strain>
    </source>
</reference>
<comment type="subcellular location">
    <subcellularLocation>
        <location evidence="1">Nucleus</location>
        <location evidence="1">Nucleolus</location>
    </subcellularLocation>
</comment>
<dbReference type="Proteomes" id="UP000000589">
    <property type="component" value="Chromosome 8"/>
</dbReference>
<evidence type="ECO:0000256" key="1">
    <source>
        <dbReference type="ARBA" id="ARBA00004604"/>
    </source>
</evidence>
<evidence type="ECO:0000313" key="13">
    <source>
        <dbReference type="Proteomes" id="UP000000589"/>
    </source>
</evidence>
<evidence type="ECO:0000256" key="7">
    <source>
        <dbReference type="ARBA" id="ARBA00022833"/>
    </source>
</evidence>
<evidence type="ECO:0000313" key="11">
    <source>
        <dbReference type="Ensembl" id="ENSMUSP00000147955.2"/>
    </source>
</evidence>
<dbReference type="GeneTree" id="ENSGT00390000017043"/>
<sequence length="45" mass="5109">MPKKKTGARKKAENRREREKQLRASRSTVDLAKHPCNASMGKQSV</sequence>
<evidence type="ECO:0000256" key="8">
    <source>
        <dbReference type="ARBA" id="ARBA00023242"/>
    </source>
</evidence>
<dbReference type="PANTHER" id="PTHR13214">
    <property type="entry name" value="ZINC FINGER PROTEIN 330"/>
    <property type="match status" value="1"/>
</dbReference>
<evidence type="ECO:0000256" key="2">
    <source>
        <dbReference type="ARBA" id="ARBA00007212"/>
    </source>
</evidence>
<evidence type="ECO:0000256" key="10">
    <source>
        <dbReference type="SAM" id="MobiDB-lite"/>
    </source>
</evidence>
<dbReference type="Pfam" id="PF06524">
    <property type="entry name" value="NOA36"/>
    <property type="match status" value="1"/>
</dbReference>
<dbReference type="AGR" id="MGI:1353574"/>
<evidence type="ECO:0000256" key="9">
    <source>
        <dbReference type="ARBA" id="ARBA00029845"/>
    </source>
</evidence>
<evidence type="ECO:0000256" key="4">
    <source>
        <dbReference type="ARBA" id="ARBA00022723"/>
    </source>
</evidence>
<feature type="compositionally biased region" description="Basic and acidic residues" evidence="10">
    <location>
        <begin position="10"/>
        <end position="22"/>
    </location>
</feature>
<dbReference type="GO" id="GO:0008270">
    <property type="term" value="F:zinc ion binding"/>
    <property type="evidence" value="ECO:0007669"/>
    <property type="project" value="UniProtKB-KW"/>
</dbReference>
<keyword evidence="8" id="KW-0539">Nucleus</keyword>